<comment type="function">
    <text evidence="2">Decarboxylates L-threonine-O-3-phosphate to yield (R)-1-amino-2-propanol O-2-phosphate, the precursor for the linkage between the nucleotide loop and the corrin ring in cobalamin.</text>
</comment>
<dbReference type="Pfam" id="PF00155">
    <property type="entry name" value="Aminotran_1_2"/>
    <property type="match status" value="1"/>
</dbReference>
<feature type="domain" description="Aminotransferase class I/classII large" evidence="10">
    <location>
        <begin position="37"/>
        <end position="330"/>
    </location>
</feature>
<evidence type="ECO:0000256" key="2">
    <source>
        <dbReference type="ARBA" id="ARBA00003444"/>
    </source>
</evidence>
<dbReference type="Gene3D" id="3.90.1150.10">
    <property type="entry name" value="Aspartate Aminotransferase, domain 1"/>
    <property type="match status" value="1"/>
</dbReference>
<evidence type="ECO:0000313" key="11">
    <source>
        <dbReference type="EMBL" id="APG91470.1"/>
    </source>
</evidence>
<evidence type="ECO:0000256" key="3">
    <source>
        <dbReference type="ARBA" id="ARBA00004953"/>
    </source>
</evidence>
<dbReference type="PANTHER" id="PTHR42885">
    <property type="entry name" value="HISTIDINOL-PHOSPHATE AMINOTRANSFERASE-RELATED"/>
    <property type="match status" value="1"/>
</dbReference>
<comment type="catalytic activity">
    <reaction evidence="9">
        <text>O-phospho-L-threonine + H(+) = (R)-1-aminopropan-2-yl phosphate + CO2</text>
        <dbReference type="Rhea" id="RHEA:11492"/>
        <dbReference type="ChEBI" id="CHEBI:15378"/>
        <dbReference type="ChEBI" id="CHEBI:16526"/>
        <dbReference type="ChEBI" id="CHEBI:58563"/>
        <dbReference type="ChEBI" id="CHEBI:58675"/>
        <dbReference type="EC" id="4.1.1.81"/>
    </reaction>
</comment>
<dbReference type="SUPFAM" id="SSF53383">
    <property type="entry name" value="PLP-dependent transferases"/>
    <property type="match status" value="1"/>
</dbReference>
<dbReference type="Proteomes" id="UP000182306">
    <property type="component" value="Chromosome"/>
</dbReference>
<dbReference type="AlphaFoldDB" id="A0A1L3LMZ4"/>
<evidence type="ECO:0000259" key="10">
    <source>
        <dbReference type="Pfam" id="PF00155"/>
    </source>
</evidence>
<name>A0A1L3LMZ4_9HYPH</name>
<protein>
    <recommendedName>
        <fullName evidence="4">threonine-phosphate decarboxylase</fullName>
        <ecNumber evidence="4">4.1.1.81</ecNumber>
    </recommendedName>
    <alternativeName>
        <fullName evidence="8">L-threonine-O-3-phosphate decarboxylase</fullName>
    </alternativeName>
</protein>
<dbReference type="EC" id="4.1.1.81" evidence="4"/>
<keyword evidence="12" id="KW-1185">Reference proteome</keyword>
<evidence type="ECO:0000256" key="7">
    <source>
        <dbReference type="ARBA" id="ARBA00023239"/>
    </source>
</evidence>
<dbReference type="InterPro" id="IPR015421">
    <property type="entry name" value="PyrdxlP-dep_Trfase_major"/>
</dbReference>
<dbReference type="NCBIfam" id="TIGR01140">
    <property type="entry name" value="L_thr_O3P_dcar"/>
    <property type="match status" value="1"/>
</dbReference>
<comment type="cofactor">
    <cofactor evidence="1">
        <name>pyridoxal 5'-phosphate</name>
        <dbReference type="ChEBI" id="CHEBI:597326"/>
    </cofactor>
</comment>
<dbReference type="EMBL" id="CP013107">
    <property type="protein sequence ID" value="APG91470.1"/>
    <property type="molecule type" value="Genomic_DNA"/>
</dbReference>
<sequence length="335" mass="35799">MMMTAPIVHGGGITEAAARFGGAPGDWLDLSTGINPCPVALPEIEARVWHRLPDRHLEEAARAAASSYYRTGDLIPLPVPGTQAVIQLLPRLADSKRRAAIFGPTYGEYARVLTAAGLVVDPVARAEDLSAAQGLVVLVNPNNPTGRLFPPDDVLAMARAIAASGGLLVVDEAFGDLDPETSVAPYVAAQHNLVVFRSFGKFFGLAGLRLGFVIANAMVTDSFREWLGPWAVSGPALAMAARLMEGDTNTVREGILERNAALHAVLRGAGMDVIGGTGLFALVDHERAHDLHTALCREHILTRKFDYDRRWLRIGLAADADGDRRLAEALHRAGV</sequence>
<evidence type="ECO:0000256" key="9">
    <source>
        <dbReference type="ARBA" id="ARBA00048531"/>
    </source>
</evidence>
<evidence type="ECO:0000256" key="1">
    <source>
        <dbReference type="ARBA" id="ARBA00001933"/>
    </source>
</evidence>
<dbReference type="InterPro" id="IPR004839">
    <property type="entry name" value="Aminotransferase_I/II_large"/>
</dbReference>
<dbReference type="InterPro" id="IPR005860">
    <property type="entry name" value="CobD"/>
</dbReference>
<dbReference type="InterPro" id="IPR015422">
    <property type="entry name" value="PyrdxlP-dep_Trfase_small"/>
</dbReference>
<reference evidence="11 12" key="1">
    <citation type="submission" date="2015-10" db="EMBL/GenBank/DDBJ databases">
        <title>Genomic differences between typical nodule nitrogen-fixing rhizobial strains and those coming from bean seeds.</title>
        <authorList>
            <person name="Peralta H."/>
            <person name="Aguilar-Vera A."/>
            <person name="Diaz R."/>
            <person name="Mora Y."/>
            <person name="Martinez-Batallar G."/>
            <person name="Salazar E."/>
            <person name="Vargas-Lagunas C."/>
            <person name="Encarnacion S."/>
            <person name="Girard L."/>
            <person name="Mora J."/>
        </authorList>
    </citation>
    <scope>NUCLEOTIDE SEQUENCE [LARGE SCALE GENOMIC DNA]</scope>
    <source>
        <strain evidence="11 12">CFNEI 73</strain>
    </source>
</reference>
<evidence type="ECO:0000256" key="8">
    <source>
        <dbReference type="ARBA" id="ARBA00029996"/>
    </source>
</evidence>
<keyword evidence="6" id="KW-0663">Pyridoxal phosphate</keyword>
<keyword evidence="7 11" id="KW-0456">Lyase</keyword>
<dbReference type="KEGG" id="same:SAMCFNEI73_Ch2187"/>
<evidence type="ECO:0000256" key="6">
    <source>
        <dbReference type="ARBA" id="ARBA00022898"/>
    </source>
</evidence>
<keyword evidence="5" id="KW-0169">Cobalamin biosynthesis</keyword>
<dbReference type="Gene3D" id="3.40.640.10">
    <property type="entry name" value="Type I PLP-dependent aspartate aminotransferase-like (Major domain)"/>
    <property type="match status" value="1"/>
</dbReference>
<dbReference type="STRING" id="194963.SAMCFNEI73_Ch2187"/>
<dbReference type="GO" id="GO:0048472">
    <property type="term" value="F:threonine-phosphate decarboxylase activity"/>
    <property type="evidence" value="ECO:0007669"/>
    <property type="project" value="UniProtKB-EC"/>
</dbReference>
<organism evidence="11 12">
    <name type="scientific">Sinorhizobium americanum</name>
    <dbReference type="NCBI Taxonomy" id="194963"/>
    <lineage>
        <taxon>Bacteria</taxon>
        <taxon>Pseudomonadati</taxon>
        <taxon>Pseudomonadota</taxon>
        <taxon>Alphaproteobacteria</taxon>
        <taxon>Hyphomicrobiales</taxon>
        <taxon>Rhizobiaceae</taxon>
        <taxon>Sinorhizobium/Ensifer group</taxon>
        <taxon>Sinorhizobium</taxon>
    </lineage>
</organism>
<accession>A0A1L3LMZ4</accession>
<gene>
    <name evidence="11" type="primary">cobC</name>
    <name evidence="11" type="ORF">SAMCFNEI73_Ch2187</name>
</gene>
<evidence type="ECO:0000256" key="4">
    <source>
        <dbReference type="ARBA" id="ARBA00012285"/>
    </source>
</evidence>
<dbReference type="UniPathway" id="UPA00148"/>
<dbReference type="InterPro" id="IPR004838">
    <property type="entry name" value="NHTrfase_class1_PyrdxlP-BS"/>
</dbReference>
<dbReference type="InterPro" id="IPR015424">
    <property type="entry name" value="PyrdxlP-dep_Trfase"/>
</dbReference>
<dbReference type="GO" id="GO:0030170">
    <property type="term" value="F:pyridoxal phosphate binding"/>
    <property type="evidence" value="ECO:0007669"/>
    <property type="project" value="InterPro"/>
</dbReference>
<dbReference type="GO" id="GO:0009236">
    <property type="term" value="P:cobalamin biosynthetic process"/>
    <property type="evidence" value="ECO:0007669"/>
    <property type="project" value="UniProtKB-UniPathway"/>
</dbReference>
<comment type="pathway">
    <text evidence="3">Cofactor biosynthesis; adenosylcobalamin biosynthesis.</text>
</comment>
<dbReference type="PANTHER" id="PTHR42885:SF1">
    <property type="entry name" value="THREONINE-PHOSPHATE DECARBOXYLASE"/>
    <property type="match status" value="1"/>
</dbReference>
<proteinExistence type="predicted"/>
<dbReference type="PROSITE" id="PS00105">
    <property type="entry name" value="AA_TRANSFER_CLASS_1"/>
    <property type="match status" value="1"/>
</dbReference>
<dbReference type="CDD" id="cd00609">
    <property type="entry name" value="AAT_like"/>
    <property type="match status" value="1"/>
</dbReference>
<evidence type="ECO:0000256" key="5">
    <source>
        <dbReference type="ARBA" id="ARBA00022573"/>
    </source>
</evidence>
<evidence type="ECO:0000313" key="12">
    <source>
        <dbReference type="Proteomes" id="UP000182306"/>
    </source>
</evidence>